<dbReference type="InterPro" id="IPR008979">
    <property type="entry name" value="Galactose-bd-like_sf"/>
</dbReference>
<feature type="signal peptide" evidence="5">
    <location>
        <begin position="1"/>
        <end position="25"/>
    </location>
</feature>
<evidence type="ECO:0000313" key="8">
    <source>
        <dbReference type="EMBL" id="MFB9328122.1"/>
    </source>
</evidence>
<dbReference type="CDD" id="cd04081">
    <property type="entry name" value="CBM35_galactosidase-like"/>
    <property type="match status" value="2"/>
</dbReference>
<dbReference type="Pfam" id="PF03422">
    <property type="entry name" value="CBM_6"/>
    <property type="match status" value="1"/>
</dbReference>
<dbReference type="Pfam" id="PF17801">
    <property type="entry name" value="Melibiase_C"/>
    <property type="match status" value="1"/>
</dbReference>
<evidence type="ECO:0000259" key="6">
    <source>
        <dbReference type="PROSITE" id="PS51175"/>
    </source>
</evidence>
<name>A0ABV5KSB6_9BACL</name>
<reference evidence="8 9" key="1">
    <citation type="submission" date="2024-09" db="EMBL/GenBank/DDBJ databases">
        <authorList>
            <person name="Sun Q."/>
            <person name="Mori K."/>
        </authorList>
    </citation>
    <scope>NUCLEOTIDE SEQUENCE [LARGE SCALE GENOMIC DNA]</scope>
    <source>
        <strain evidence="8 9">TISTR 2452</strain>
    </source>
</reference>
<feature type="domain" description="CBM6" evidence="6">
    <location>
        <begin position="93"/>
        <end position="215"/>
    </location>
</feature>
<evidence type="ECO:0000256" key="5">
    <source>
        <dbReference type="SAM" id="SignalP"/>
    </source>
</evidence>
<dbReference type="EMBL" id="JBHMDO010000033">
    <property type="protein sequence ID" value="MFB9328122.1"/>
    <property type="molecule type" value="Genomic_DNA"/>
</dbReference>
<dbReference type="Gene3D" id="2.60.40.1180">
    <property type="entry name" value="Golgi alpha-mannosidase II"/>
    <property type="match status" value="1"/>
</dbReference>
<dbReference type="InterPro" id="IPR001119">
    <property type="entry name" value="SLH_dom"/>
</dbReference>
<dbReference type="Gene3D" id="2.60.120.260">
    <property type="entry name" value="Galactose-binding domain-like"/>
    <property type="match status" value="2"/>
</dbReference>
<evidence type="ECO:0000256" key="2">
    <source>
        <dbReference type="ARBA" id="ARBA00022801"/>
    </source>
</evidence>
<protein>
    <submittedName>
        <fullName evidence="8">S-layer homology domain-containing protein</fullName>
    </submittedName>
</protein>
<keyword evidence="3" id="KW-0326">Glycosidase</keyword>
<evidence type="ECO:0000259" key="7">
    <source>
        <dbReference type="PROSITE" id="PS51272"/>
    </source>
</evidence>
<dbReference type="PROSITE" id="PS51175">
    <property type="entry name" value="CBM6"/>
    <property type="match status" value="2"/>
</dbReference>
<feature type="domain" description="SLH" evidence="7">
    <location>
        <begin position="1400"/>
        <end position="1463"/>
    </location>
</feature>
<proteinExistence type="predicted"/>
<feature type="region of interest" description="Disordered" evidence="4">
    <location>
        <begin position="1028"/>
        <end position="1057"/>
    </location>
</feature>
<dbReference type="InterPro" id="IPR017853">
    <property type="entry name" value="GH"/>
</dbReference>
<dbReference type="SUPFAM" id="SSF51445">
    <property type="entry name" value="(Trans)glycosidases"/>
    <property type="match status" value="1"/>
</dbReference>
<evidence type="ECO:0000256" key="4">
    <source>
        <dbReference type="SAM" id="MobiDB-lite"/>
    </source>
</evidence>
<keyword evidence="2" id="KW-0378">Hydrolase</keyword>
<dbReference type="InterPro" id="IPR005084">
    <property type="entry name" value="CBM6"/>
</dbReference>
<keyword evidence="1 5" id="KW-0732">Signal</keyword>
<evidence type="ECO:0000256" key="3">
    <source>
        <dbReference type="ARBA" id="ARBA00023295"/>
    </source>
</evidence>
<dbReference type="SMART" id="SM00606">
    <property type="entry name" value="CBD_IV"/>
    <property type="match status" value="1"/>
</dbReference>
<dbReference type="SUPFAM" id="SSF51011">
    <property type="entry name" value="Glycosyl hydrolase domain"/>
    <property type="match status" value="1"/>
</dbReference>
<accession>A0ABV5KSB6</accession>
<sequence>MRKTLTLCVALLVLLAAATTTPGYAEATSAAASVLEAAQLGGVGAGENAGGAQPTAEAGAGETIGGSLPTADGEAALASGDEVGASATVGAGTAYEAEAAGHTMTGNASVSDCAACSGGKKVGGLYQGSTLRMNGIEVAESGSYYAIVDYISGDPRSADISVNGGAAKHVEFKKTADWNTLGSQTVMLQLTAGANAITFDDGNGYSPDIDRVTIVPAAQSYEGEAASNTLAGNASVNDCAACSDGKKVGNLYQGASVRVNGIRVPEAGAYEMTVHYISGDPRSFAVSVNEGPAQSILFAKTADWDTVGTQKINVTLQAGDNSILFADGGGYAPDLDKITVEPFAGEVVAGCEQAAADPQAPSGEPLKSKTFGAITVKEYASFVLIEQGDYAILYDLNSGLAAYSWNGKSMTKGVYSKFGELASSCYAEHRFDMDQAKPLADGFGDGIQVTFSSQETGKPTLNQVYRLYAGKPFFLTYTEAKGDAELASNYFAPVVTNTRGGVDVGSYGDGRVLSVPYDNDMWVRYQAVPVNASDTSYEVTTVYDNATRNGLILGSVTHDTWKTGIDFIGEANKLNSLRVYGGASSAKTHDSQPHGIVRGQTLSSPTIFVGYYADYRDGLEAYGKANAVIAPPLAFASGVPQGVPVGWNSWGAHGSSLTYQHVIDTSNYYKNELTAMNNEGVAYINMDSYWDNLTDQQLADAVAAIRANGQKAGIYWGPFVYWGNNMDQPVDGSSYEYGDILLRDQDGNLLPTLDGAYAVDPTHPGAQERMDYFLGKFKRLGFEYIKLDFLTHGALEGKHYDAAVQTGTQAYNIGMAYVTDAVGDSMFVSASIAPMFPSQYAHSRRIATDTFGTIGDTEYQLNALTYGWWQNGTIYPYTDPDHMALARAGTLEEARSRVNSAVISGTVFLGSDDVNDSKAKAYMEVLYKNEAVLAVAKKGKAFRAIEGNTGAKAADGFVLNDDGTYYLAVFNYGGEGAEKRILLARAGLDENKTYQATELWSGASWSVKGTLTAALGAAESKLYKLTPAADGGSNSGPTPGGGVSAPNPPATTGQATDGDLSAAAKLLPAEDGTAAVDINTEQALALIKQSAKGTTRFAIQLPNTGDASAVTIRLDRDLAEQAIESAGKQAAIRFESRFGAYTIPFIQLQSAADEKDRIQISFGNPEAHALSSLKQALPSDYQLQGSAVIRIGAAEEAVDADQLRQSFEHLVTYSFAADGNLVPIQSATIVRFTTNGELSPIPGKLHLRENGAYEATFPYQGEGMYAVVSGARSFADTAGHWAGKAIDRLAGRLIVEGKTVDDYMPNAPITRAEFVSMLVRTLGVGGLSTGNGLFKDVDTEAWFAADIHTAAAAGLAQGTAEGQFRPNADITRQEMAVMLVKALTIVQPSAFETMEADAVLNKYKDGHEAAEWAIPAIQIVVQAGLLQGSAAGELRPRQAATRAETAVLLDRLLEKLGYTGKVE</sequence>
<feature type="compositionally biased region" description="Low complexity" evidence="4">
    <location>
        <begin position="50"/>
        <end position="61"/>
    </location>
</feature>
<dbReference type="InterPro" id="IPR013780">
    <property type="entry name" value="Glyco_hydro_b"/>
</dbReference>
<dbReference type="Pfam" id="PF00395">
    <property type="entry name" value="SLH"/>
    <property type="match status" value="3"/>
</dbReference>
<dbReference type="SUPFAM" id="SSF49785">
    <property type="entry name" value="Galactose-binding domain-like"/>
    <property type="match status" value="2"/>
</dbReference>
<dbReference type="PANTHER" id="PTHR43308:SF5">
    <property type="entry name" value="S-LAYER PROTEIN _ PEPTIDOGLYCAN ENDO-BETA-N-ACETYLGLUCOSAMINIDASE"/>
    <property type="match status" value="1"/>
</dbReference>
<feature type="chain" id="PRO_5045061115" evidence="5">
    <location>
        <begin position="26"/>
        <end position="1463"/>
    </location>
</feature>
<dbReference type="PROSITE" id="PS51272">
    <property type="entry name" value="SLH"/>
    <property type="match status" value="3"/>
</dbReference>
<dbReference type="PANTHER" id="PTHR43308">
    <property type="entry name" value="OUTER MEMBRANE PROTEIN ALPHA-RELATED"/>
    <property type="match status" value="1"/>
</dbReference>
<dbReference type="RefSeq" id="WP_377497119.1">
    <property type="nucleotide sequence ID" value="NZ_JBHMDO010000033.1"/>
</dbReference>
<feature type="domain" description="SLH" evidence="7">
    <location>
        <begin position="1330"/>
        <end position="1393"/>
    </location>
</feature>
<dbReference type="InterPro" id="IPR051465">
    <property type="entry name" value="Cell_Envelope_Struct_Comp"/>
</dbReference>
<feature type="domain" description="SLH" evidence="7">
    <location>
        <begin position="1269"/>
        <end position="1329"/>
    </location>
</feature>
<dbReference type="Gene3D" id="3.20.20.70">
    <property type="entry name" value="Aldolase class I"/>
    <property type="match status" value="1"/>
</dbReference>
<dbReference type="InterPro" id="IPR006584">
    <property type="entry name" value="Cellulose-bd_IV"/>
</dbReference>
<feature type="domain" description="CBM6" evidence="6">
    <location>
        <begin position="219"/>
        <end position="341"/>
    </location>
</feature>
<evidence type="ECO:0000256" key="1">
    <source>
        <dbReference type="ARBA" id="ARBA00022729"/>
    </source>
</evidence>
<dbReference type="Proteomes" id="UP001589747">
    <property type="component" value="Unassembled WGS sequence"/>
</dbReference>
<comment type="caution">
    <text evidence="8">The sequence shown here is derived from an EMBL/GenBank/DDBJ whole genome shotgun (WGS) entry which is preliminary data.</text>
</comment>
<keyword evidence="9" id="KW-1185">Reference proteome</keyword>
<feature type="region of interest" description="Disordered" evidence="4">
    <location>
        <begin position="46"/>
        <end position="65"/>
    </location>
</feature>
<gene>
    <name evidence="8" type="ORF">ACFFSY_19515</name>
</gene>
<dbReference type="InterPro" id="IPR013785">
    <property type="entry name" value="Aldolase_TIM"/>
</dbReference>
<evidence type="ECO:0000313" key="9">
    <source>
        <dbReference type="Proteomes" id="UP001589747"/>
    </source>
</evidence>
<organism evidence="8 9">
    <name type="scientific">Paenibacillus aurantiacus</name>
    <dbReference type="NCBI Taxonomy" id="1936118"/>
    <lineage>
        <taxon>Bacteria</taxon>
        <taxon>Bacillati</taxon>
        <taxon>Bacillota</taxon>
        <taxon>Bacilli</taxon>
        <taxon>Bacillales</taxon>
        <taxon>Paenibacillaceae</taxon>
        <taxon>Paenibacillus</taxon>
    </lineage>
</organism>
<dbReference type="InterPro" id="IPR041233">
    <property type="entry name" value="Melibiase_C"/>
</dbReference>